<sequence length="122" mass="13538">MTLHKLFTVNKGKAKAKNNNDDDDQNNSEDNDESGTDEHKDEEAAKDQKPTSRKKSVSNIKADAKAKAQLNQKIFLCLFSPFHTTEGPATNTSHATNIHHKEVDDATPHDADVDETMDDMSD</sequence>
<evidence type="ECO:0000313" key="3">
    <source>
        <dbReference type="Proteomes" id="UP000683000"/>
    </source>
</evidence>
<name>A0A8I2YLJ6_9AGAM</name>
<dbReference type="Proteomes" id="UP000683000">
    <property type="component" value="Unassembled WGS sequence"/>
</dbReference>
<accession>A0A8I2YLJ6</accession>
<protein>
    <submittedName>
        <fullName evidence="2">Uncharacterized protein</fullName>
    </submittedName>
</protein>
<feature type="compositionally biased region" description="Acidic residues" evidence="1">
    <location>
        <begin position="21"/>
        <end position="35"/>
    </location>
</feature>
<reference evidence="2" key="1">
    <citation type="submission" date="2021-03" db="EMBL/GenBank/DDBJ databases">
        <title>Evolutionary innovations through gain and loss of genes in the ectomycorrhizal Boletales.</title>
        <authorList>
            <person name="Wu G."/>
            <person name="Miyauchi S."/>
            <person name="Morin E."/>
            <person name="Yang Z.-L."/>
            <person name="Xu J."/>
            <person name="Martin F.M."/>
        </authorList>
    </citation>
    <scope>NUCLEOTIDE SEQUENCE</scope>
    <source>
        <strain evidence="2">BR01</strain>
    </source>
</reference>
<dbReference type="AlphaFoldDB" id="A0A8I2YLJ6"/>
<proteinExistence type="predicted"/>
<feature type="region of interest" description="Disordered" evidence="1">
    <location>
        <begin position="84"/>
        <end position="122"/>
    </location>
</feature>
<dbReference type="EMBL" id="JAGFBS010000016">
    <property type="protein sequence ID" value="KAG6374964.1"/>
    <property type="molecule type" value="Genomic_DNA"/>
</dbReference>
<keyword evidence="3" id="KW-1185">Reference proteome</keyword>
<organism evidence="2 3">
    <name type="scientific">Boletus reticuloceps</name>
    <dbReference type="NCBI Taxonomy" id="495285"/>
    <lineage>
        <taxon>Eukaryota</taxon>
        <taxon>Fungi</taxon>
        <taxon>Dikarya</taxon>
        <taxon>Basidiomycota</taxon>
        <taxon>Agaricomycotina</taxon>
        <taxon>Agaricomycetes</taxon>
        <taxon>Agaricomycetidae</taxon>
        <taxon>Boletales</taxon>
        <taxon>Boletineae</taxon>
        <taxon>Boletaceae</taxon>
        <taxon>Boletoideae</taxon>
        <taxon>Boletus</taxon>
    </lineage>
</organism>
<evidence type="ECO:0000256" key="1">
    <source>
        <dbReference type="SAM" id="MobiDB-lite"/>
    </source>
</evidence>
<feature type="compositionally biased region" description="Acidic residues" evidence="1">
    <location>
        <begin position="112"/>
        <end position="122"/>
    </location>
</feature>
<feature type="compositionally biased region" description="Polar residues" evidence="1">
    <location>
        <begin position="87"/>
        <end position="96"/>
    </location>
</feature>
<evidence type="ECO:0000313" key="2">
    <source>
        <dbReference type="EMBL" id="KAG6374964.1"/>
    </source>
</evidence>
<feature type="region of interest" description="Disordered" evidence="1">
    <location>
        <begin position="1"/>
        <end position="63"/>
    </location>
</feature>
<comment type="caution">
    <text evidence="2">The sequence shown here is derived from an EMBL/GenBank/DDBJ whole genome shotgun (WGS) entry which is preliminary data.</text>
</comment>
<gene>
    <name evidence="2" type="ORF">JVT61DRAFT_3724</name>
</gene>
<feature type="compositionally biased region" description="Basic and acidic residues" evidence="1">
    <location>
        <begin position="36"/>
        <end position="50"/>
    </location>
</feature>
<feature type="compositionally biased region" description="Basic and acidic residues" evidence="1">
    <location>
        <begin position="99"/>
        <end position="111"/>
    </location>
</feature>